<dbReference type="AlphaFoldDB" id="A0A9W6ZFH4"/>
<evidence type="ECO:0000256" key="1">
    <source>
        <dbReference type="SAM" id="SignalP"/>
    </source>
</evidence>
<dbReference type="Proteomes" id="UP001165085">
    <property type="component" value="Unassembled WGS sequence"/>
</dbReference>
<gene>
    <name evidence="2" type="ORF">TrST_g1287</name>
</gene>
<proteinExistence type="predicted"/>
<comment type="caution">
    <text evidence="2">The sequence shown here is derived from an EMBL/GenBank/DDBJ whole genome shotgun (WGS) entry which is preliminary data.</text>
</comment>
<keyword evidence="1" id="KW-0732">Signal</keyword>
<organism evidence="2 3">
    <name type="scientific">Triparma strigata</name>
    <dbReference type="NCBI Taxonomy" id="1606541"/>
    <lineage>
        <taxon>Eukaryota</taxon>
        <taxon>Sar</taxon>
        <taxon>Stramenopiles</taxon>
        <taxon>Ochrophyta</taxon>
        <taxon>Bolidophyceae</taxon>
        <taxon>Parmales</taxon>
        <taxon>Triparmaceae</taxon>
        <taxon>Triparma</taxon>
    </lineage>
</organism>
<feature type="chain" id="PRO_5040813989" description="Transmembrane protein" evidence="1">
    <location>
        <begin position="19"/>
        <end position="324"/>
    </location>
</feature>
<accession>A0A9W6ZFH4</accession>
<evidence type="ECO:0000313" key="2">
    <source>
        <dbReference type="EMBL" id="GMH53427.1"/>
    </source>
</evidence>
<feature type="signal peptide" evidence="1">
    <location>
        <begin position="1"/>
        <end position="18"/>
    </location>
</feature>
<keyword evidence="3" id="KW-1185">Reference proteome</keyword>
<sequence>MHRSFLLIICVLSSGITCFNTCFNLGPRALKTSVSSFTLSLTPDSLPDSSSSLTASLLNSPSQPLSSLLPKLKTLEASYSPTPQSRSDLLGDYEVLRTFNPSSPDKNSNAAGGKWVKESGVTSRIFKLQGLYQNIILEGSSTSAVNLVLLSILSRFICVAVVLKGECKFLSETERSEIVQKRKTDGGLTSNTVRAEFGSPMLRISLFGFKSILGITAMIGPTSKVILDASYVDDKLRVGKGASGVRFLLKRCVEGEEKDVWRRVVGSKFVVRKRGIISSMMLFGGAMLLRGGKFGKVFGLSLLTLAAAIVKSTGGIEEGEQEEV</sequence>
<dbReference type="EMBL" id="BRXY01000019">
    <property type="protein sequence ID" value="GMH53427.1"/>
    <property type="molecule type" value="Genomic_DNA"/>
</dbReference>
<evidence type="ECO:0008006" key="4">
    <source>
        <dbReference type="Google" id="ProtNLM"/>
    </source>
</evidence>
<protein>
    <recommendedName>
        <fullName evidence="4">Transmembrane protein</fullName>
    </recommendedName>
</protein>
<dbReference type="OrthoDB" id="45035at2759"/>
<evidence type="ECO:0000313" key="3">
    <source>
        <dbReference type="Proteomes" id="UP001165085"/>
    </source>
</evidence>
<reference evidence="3" key="1">
    <citation type="journal article" date="2023" name="Commun. Biol.">
        <title>Genome analysis of Parmales, the sister group of diatoms, reveals the evolutionary specialization of diatoms from phago-mixotrophs to photoautotrophs.</title>
        <authorList>
            <person name="Ban H."/>
            <person name="Sato S."/>
            <person name="Yoshikawa S."/>
            <person name="Yamada K."/>
            <person name="Nakamura Y."/>
            <person name="Ichinomiya M."/>
            <person name="Sato N."/>
            <person name="Blanc-Mathieu R."/>
            <person name="Endo H."/>
            <person name="Kuwata A."/>
            <person name="Ogata H."/>
        </authorList>
    </citation>
    <scope>NUCLEOTIDE SEQUENCE [LARGE SCALE GENOMIC DNA]</scope>
    <source>
        <strain evidence="3">NIES 3701</strain>
    </source>
</reference>
<name>A0A9W6ZFH4_9STRA</name>